<evidence type="ECO:0000313" key="8">
    <source>
        <dbReference type="EMBL" id="EKD04238.1"/>
    </source>
</evidence>
<dbReference type="Gene3D" id="3.40.640.10">
    <property type="entry name" value="Type I PLP-dependent aspartate aminotransferase-like (Major domain)"/>
    <property type="match status" value="1"/>
</dbReference>
<comment type="similarity">
    <text evidence="2">Belongs to the class-I pyridoxal-phosphate-dependent aminotransferase family.</text>
</comment>
<dbReference type="OMA" id="TQGYPPL"/>
<dbReference type="SUPFAM" id="SSF53383">
    <property type="entry name" value="PLP-dependent transferases"/>
    <property type="match status" value="1"/>
</dbReference>
<evidence type="ECO:0000256" key="4">
    <source>
        <dbReference type="ARBA" id="ARBA00022679"/>
    </source>
</evidence>
<dbReference type="Pfam" id="PF00155">
    <property type="entry name" value="Aminotran_1_2"/>
    <property type="match status" value="1"/>
</dbReference>
<feature type="compositionally biased region" description="Polar residues" evidence="6">
    <location>
        <begin position="44"/>
        <end position="68"/>
    </location>
</feature>
<dbReference type="InterPro" id="IPR015421">
    <property type="entry name" value="PyrdxlP-dep_Trfase_major"/>
</dbReference>
<keyword evidence="3" id="KW-0032">Aminotransferase</keyword>
<organism evidence="8 9">
    <name type="scientific">Trichosporon asahii var. asahii (strain CBS 8904)</name>
    <name type="common">Yeast</name>
    <dbReference type="NCBI Taxonomy" id="1220162"/>
    <lineage>
        <taxon>Eukaryota</taxon>
        <taxon>Fungi</taxon>
        <taxon>Dikarya</taxon>
        <taxon>Basidiomycota</taxon>
        <taxon>Agaricomycotina</taxon>
        <taxon>Tremellomycetes</taxon>
        <taxon>Trichosporonales</taxon>
        <taxon>Trichosporonaceae</taxon>
        <taxon>Trichosporon</taxon>
    </lineage>
</organism>
<proteinExistence type="inferred from homology"/>
<dbReference type="CDD" id="cd00609">
    <property type="entry name" value="AAT_like"/>
    <property type="match status" value="1"/>
</dbReference>
<evidence type="ECO:0000256" key="1">
    <source>
        <dbReference type="ARBA" id="ARBA00001933"/>
    </source>
</evidence>
<keyword evidence="4" id="KW-0808">Transferase</keyword>
<evidence type="ECO:0000313" key="9">
    <source>
        <dbReference type="Proteomes" id="UP000006757"/>
    </source>
</evidence>
<dbReference type="InterPro" id="IPR004839">
    <property type="entry name" value="Aminotransferase_I/II_large"/>
</dbReference>
<dbReference type="HOGENOM" id="CLU_017584_0_6_1"/>
<dbReference type="InterPro" id="IPR015424">
    <property type="entry name" value="PyrdxlP-dep_Trfase"/>
</dbReference>
<comment type="caution">
    <text evidence="8">The sequence shown here is derived from an EMBL/GenBank/DDBJ whole genome shotgun (WGS) entry which is preliminary data.</text>
</comment>
<dbReference type="PANTHER" id="PTHR42790:SF19">
    <property type="entry name" value="KYNURENINE_ALPHA-AMINOADIPATE AMINOTRANSFERASE, MITOCHONDRIAL"/>
    <property type="match status" value="1"/>
</dbReference>
<dbReference type="InterPro" id="IPR050859">
    <property type="entry name" value="Class-I_PLP-dep_aminotransf"/>
</dbReference>
<feature type="region of interest" description="Disordered" evidence="6">
    <location>
        <begin position="1"/>
        <end position="86"/>
    </location>
</feature>
<dbReference type="Proteomes" id="UP000006757">
    <property type="component" value="Unassembled WGS sequence"/>
</dbReference>
<dbReference type="STRING" id="1220162.K1W5N8"/>
<evidence type="ECO:0000259" key="7">
    <source>
        <dbReference type="Pfam" id="PF00155"/>
    </source>
</evidence>
<dbReference type="PANTHER" id="PTHR42790">
    <property type="entry name" value="AMINOTRANSFERASE"/>
    <property type="match status" value="1"/>
</dbReference>
<protein>
    <submittedName>
        <fullName evidence="8">Aromatic amino acid transaminase</fullName>
    </submittedName>
</protein>
<accession>K1W5N8</accession>
<dbReference type="InParanoid" id="K1W5N8"/>
<evidence type="ECO:0000256" key="2">
    <source>
        <dbReference type="ARBA" id="ARBA00007441"/>
    </source>
</evidence>
<feature type="compositionally biased region" description="Low complexity" evidence="6">
    <location>
        <begin position="21"/>
        <end position="32"/>
    </location>
</feature>
<evidence type="ECO:0000256" key="5">
    <source>
        <dbReference type="ARBA" id="ARBA00022898"/>
    </source>
</evidence>
<feature type="domain" description="Aminotransferase class I/classII large" evidence="7">
    <location>
        <begin position="115"/>
        <end position="444"/>
    </location>
</feature>
<reference evidence="8 9" key="1">
    <citation type="journal article" date="2012" name="Eukaryot. Cell">
        <title>Genome sequence of the Trichosporon asahii environmental strain CBS 8904.</title>
        <authorList>
            <person name="Yang R.Y."/>
            <person name="Li H.T."/>
            <person name="Zhu H."/>
            <person name="Zhou G.P."/>
            <person name="Wang M."/>
            <person name="Wang L."/>
        </authorList>
    </citation>
    <scope>NUCLEOTIDE SEQUENCE [LARGE SCALE GENOMIC DNA]</scope>
    <source>
        <strain evidence="8 9">CBS 8904</strain>
    </source>
</reference>
<sequence length="473" mass="51194">MVESSAIEPDSKVSSPFQTTPRARSPSCAAAPNFLSDRAASTEIDGTNKQSADSCPSRNPASSPSCELSPSRVLADSSAGRPNPTTFPFESITLNIKPPLDGRSSESVAVQLDGEALNEALQYGPSAGLSSIRGWLTDLQAQVHKREIGENWAVSLGSGSQDLMSKCFQAVLNPGDPILVETPVYSGVLPTLRQLGAKCIEVDVDDEGLSADRLAAILDNWPTGEKKPRVIYSTPVGCNPSGCSSSAQRKLDVLQVMKKHDLLMMEDDPYYYLTTPLIPSYFELEKQVFPEGGHVVRFDSFSKLLSAGIRLGFATGPKDILHAIDVHTAGANLHTSALAQAIAHSLLSHWGIDGFLAHSRAVSEFYRERRDRFEATARKELGDLATWVSPVAGMFLWIDLSPGGIEDSYKLIRNEALAKGVLAVPGAAFYPSGRKSPHVRVSFSVIDLEDESPEGFRRLAEAIRDKRKELGLE</sequence>
<gene>
    <name evidence="8" type="ORF">A1Q2_01457</name>
</gene>
<evidence type="ECO:0000256" key="6">
    <source>
        <dbReference type="SAM" id="MobiDB-lite"/>
    </source>
</evidence>
<dbReference type="AlphaFoldDB" id="K1W5N8"/>
<dbReference type="OrthoDB" id="691673at2759"/>
<name>K1W5N8_TRIAC</name>
<dbReference type="GO" id="GO:0030170">
    <property type="term" value="F:pyridoxal phosphate binding"/>
    <property type="evidence" value="ECO:0007669"/>
    <property type="project" value="InterPro"/>
</dbReference>
<dbReference type="eggNOG" id="KOG0634">
    <property type="taxonomic scope" value="Eukaryota"/>
</dbReference>
<dbReference type="GO" id="GO:1901605">
    <property type="term" value="P:alpha-amino acid metabolic process"/>
    <property type="evidence" value="ECO:0007669"/>
    <property type="project" value="TreeGrafter"/>
</dbReference>
<dbReference type="EMBL" id="AMBO01000229">
    <property type="protein sequence ID" value="EKD04238.1"/>
    <property type="molecule type" value="Genomic_DNA"/>
</dbReference>
<dbReference type="GO" id="GO:0008483">
    <property type="term" value="F:transaminase activity"/>
    <property type="evidence" value="ECO:0007669"/>
    <property type="project" value="UniProtKB-KW"/>
</dbReference>
<evidence type="ECO:0000256" key="3">
    <source>
        <dbReference type="ARBA" id="ARBA00022576"/>
    </source>
</evidence>
<keyword evidence="9" id="KW-1185">Reference proteome</keyword>
<comment type="cofactor">
    <cofactor evidence="1">
        <name>pyridoxal 5'-phosphate</name>
        <dbReference type="ChEBI" id="CHEBI:597326"/>
    </cofactor>
</comment>
<keyword evidence="5" id="KW-0663">Pyridoxal phosphate</keyword>